<evidence type="ECO:0000313" key="3">
    <source>
        <dbReference type="EMBL" id="GLB50209.1"/>
    </source>
</evidence>
<dbReference type="Pfam" id="PF02470">
    <property type="entry name" value="MlaD"/>
    <property type="match status" value="1"/>
</dbReference>
<dbReference type="InterPro" id="IPR003399">
    <property type="entry name" value="Mce/MlaD"/>
</dbReference>
<keyword evidence="1" id="KW-0472">Membrane</keyword>
<evidence type="ECO:0000313" key="4">
    <source>
        <dbReference type="Proteomes" id="UP001143543"/>
    </source>
</evidence>
<dbReference type="EMBL" id="BRVO01000003">
    <property type="protein sequence ID" value="GLB50209.1"/>
    <property type="molecule type" value="Genomic_DNA"/>
</dbReference>
<proteinExistence type="predicted"/>
<feature type="transmembrane region" description="Helical" evidence="1">
    <location>
        <begin position="7"/>
        <end position="28"/>
    </location>
</feature>
<comment type="caution">
    <text evidence="3">The sequence shown here is derived from an EMBL/GenBank/DDBJ whole genome shotgun (WGS) entry which is preliminary data.</text>
</comment>
<keyword evidence="1" id="KW-0812">Transmembrane</keyword>
<accession>A0ABQ5MLF1</accession>
<feature type="domain" description="Mce/MlaD" evidence="2">
    <location>
        <begin position="36"/>
        <end position="111"/>
    </location>
</feature>
<dbReference type="RefSeq" id="WP_281765841.1">
    <property type="nucleotide sequence ID" value="NZ_BRVO01000003.1"/>
</dbReference>
<protein>
    <submittedName>
        <fullName evidence="3">Organic solvent ABC transporter substrate-binding protein</fullName>
    </submittedName>
</protein>
<dbReference type="PANTHER" id="PTHR33371">
    <property type="entry name" value="INTERMEMBRANE PHOSPHOLIPID TRANSPORT SYSTEM BINDING PROTEIN MLAD-RELATED"/>
    <property type="match status" value="1"/>
</dbReference>
<name>A0ABQ5MLF1_9FLAO</name>
<dbReference type="PANTHER" id="PTHR33371:SF4">
    <property type="entry name" value="INTERMEMBRANE PHOSPHOLIPID TRANSPORT SYSTEM BINDING PROTEIN MLAD"/>
    <property type="match status" value="1"/>
</dbReference>
<evidence type="ECO:0000256" key="1">
    <source>
        <dbReference type="SAM" id="Phobius"/>
    </source>
</evidence>
<gene>
    <name evidence="3" type="ORF">Y10_25770</name>
</gene>
<dbReference type="InterPro" id="IPR052336">
    <property type="entry name" value="MlaD_Phospholipid_Transporter"/>
</dbReference>
<dbReference type="Proteomes" id="UP001143543">
    <property type="component" value="Unassembled WGS sequence"/>
</dbReference>
<keyword evidence="4" id="KW-1185">Reference proteome</keyword>
<sequence>MKISKEAKTAVIVLSGIILFILGMNFLMSNSIFSNARTYYAEFDHSGGLQPSTPVTVNGKKIGTVSEVELRQSDSKIVVTFNVDSDYQFSKNSTAELYKSLLGNAGLQIIPAQDNAGYAQAGTTIKSRVQTGMVESITNQLDPLRVKLEKALTSADTLINNLNSVLDDQTKHNLKSSISGLNDVVGNFKDASNNFNDILENNKEKLTVSLDSVQSITGNVASITSQIEKGDIEASLIKFNNAMTRLDSLMANLEGGEGNLGKLLKDEQLYDNLKGASKQLEELLQDMKLNPKRYVHFSVFGKKNKEYQPPSDENQ</sequence>
<evidence type="ECO:0000259" key="2">
    <source>
        <dbReference type="Pfam" id="PF02470"/>
    </source>
</evidence>
<organism evidence="3 4">
    <name type="scientific">Neptunitalea lumnitzerae</name>
    <dbReference type="NCBI Taxonomy" id="2965509"/>
    <lineage>
        <taxon>Bacteria</taxon>
        <taxon>Pseudomonadati</taxon>
        <taxon>Bacteroidota</taxon>
        <taxon>Flavobacteriia</taxon>
        <taxon>Flavobacteriales</taxon>
        <taxon>Flavobacteriaceae</taxon>
        <taxon>Neptunitalea</taxon>
    </lineage>
</organism>
<reference evidence="3" key="1">
    <citation type="submission" date="2022-07" db="EMBL/GenBank/DDBJ databases">
        <title>Taxonomy of Novel Oxalotrophic and Methylotrophic Bacteria.</title>
        <authorList>
            <person name="Sahin N."/>
            <person name="Tani A."/>
        </authorList>
    </citation>
    <scope>NUCLEOTIDE SEQUENCE</scope>
    <source>
        <strain evidence="3">Y10</strain>
    </source>
</reference>
<keyword evidence="1" id="KW-1133">Transmembrane helix</keyword>